<comment type="caution">
    <text evidence="2">The sequence shown here is derived from an EMBL/GenBank/DDBJ whole genome shotgun (WGS) entry which is preliminary data.</text>
</comment>
<evidence type="ECO:0000256" key="1">
    <source>
        <dbReference type="SAM" id="SignalP"/>
    </source>
</evidence>
<evidence type="ECO:0000313" key="3">
    <source>
        <dbReference type="Proteomes" id="UP001365128"/>
    </source>
</evidence>
<protein>
    <recommendedName>
        <fullName evidence="4">Secreted protein</fullName>
    </recommendedName>
</protein>
<reference evidence="2 3" key="1">
    <citation type="submission" date="2024-04" db="EMBL/GenBank/DDBJ databases">
        <title>Phyllosticta paracitricarpa is synonymous to the EU quarantine fungus P. citricarpa based on phylogenomic analyses.</title>
        <authorList>
            <consortium name="Lawrence Berkeley National Laboratory"/>
            <person name="Van Ingen-Buijs V.A."/>
            <person name="Van Westerhoven A.C."/>
            <person name="Haridas S."/>
            <person name="Skiadas P."/>
            <person name="Martin F."/>
            <person name="Groenewald J.Z."/>
            <person name="Crous P.W."/>
            <person name="Seidl M.F."/>
        </authorList>
    </citation>
    <scope>NUCLEOTIDE SEQUENCE [LARGE SCALE GENOMIC DNA]</scope>
    <source>
        <strain evidence="2 3">CBS 122670</strain>
    </source>
</reference>
<evidence type="ECO:0000313" key="2">
    <source>
        <dbReference type="EMBL" id="KAK7541836.1"/>
    </source>
</evidence>
<dbReference type="Proteomes" id="UP001365128">
    <property type="component" value="Unassembled WGS sequence"/>
</dbReference>
<feature type="signal peptide" evidence="1">
    <location>
        <begin position="1"/>
        <end position="23"/>
    </location>
</feature>
<keyword evidence="1" id="KW-0732">Signal</keyword>
<sequence length="83" mass="9274">MFSLSLNGFVSVVFLGLIRCGGGWRCETEAGEVGEYCCCFFGDYIPGVHVRRRCLLFPRLTRLVMSFANGSIDSEFFCRASKS</sequence>
<accession>A0ABR1M2T8</accession>
<evidence type="ECO:0008006" key="4">
    <source>
        <dbReference type="Google" id="ProtNLM"/>
    </source>
</evidence>
<dbReference type="EMBL" id="JBBPDW010000023">
    <property type="protein sequence ID" value="KAK7541836.1"/>
    <property type="molecule type" value="Genomic_DNA"/>
</dbReference>
<proteinExistence type="predicted"/>
<gene>
    <name evidence="2" type="ORF">IWX46DRAFT_176362</name>
</gene>
<keyword evidence="3" id="KW-1185">Reference proteome</keyword>
<name>A0ABR1M2T8_9PEZI</name>
<feature type="chain" id="PRO_5045752214" description="Secreted protein" evidence="1">
    <location>
        <begin position="24"/>
        <end position="83"/>
    </location>
</feature>
<organism evidence="2 3">
    <name type="scientific">Phyllosticta citricarpa</name>
    <dbReference type="NCBI Taxonomy" id="55181"/>
    <lineage>
        <taxon>Eukaryota</taxon>
        <taxon>Fungi</taxon>
        <taxon>Dikarya</taxon>
        <taxon>Ascomycota</taxon>
        <taxon>Pezizomycotina</taxon>
        <taxon>Dothideomycetes</taxon>
        <taxon>Dothideomycetes incertae sedis</taxon>
        <taxon>Botryosphaeriales</taxon>
        <taxon>Phyllostictaceae</taxon>
        <taxon>Phyllosticta</taxon>
    </lineage>
</organism>